<evidence type="ECO:0000313" key="2">
    <source>
        <dbReference type="EMBL" id="ESO85478.1"/>
    </source>
</evidence>
<feature type="coiled-coil region" evidence="1">
    <location>
        <begin position="80"/>
        <end position="107"/>
    </location>
</feature>
<protein>
    <submittedName>
        <fullName evidence="2">Uncharacterized protein</fullName>
    </submittedName>
</protein>
<name>V3Z490_LOTGI</name>
<evidence type="ECO:0000313" key="3">
    <source>
        <dbReference type="Proteomes" id="UP000030746"/>
    </source>
</evidence>
<dbReference type="Proteomes" id="UP000030746">
    <property type="component" value="Unassembled WGS sequence"/>
</dbReference>
<sequence>MLTADLNCSKYCPVNNLLQYCRKPQRTSGPLFSFMDGSSVSRSFLTNHLDLALKFCNLPTSVYKSHSFRNGAANLDPLAMLALASENARINEEMAKLILEKEDLMRSVNEKKVTNSQKPDSKIYIEGGFSCKYLKVYDKKYKYFTGFTNEIF</sequence>
<dbReference type="GeneID" id="20236473"/>
<accession>V3Z490</accession>
<reference evidence="2 3" key="1">
    <citation type="journal article" date="2013" name="Nature">
        <title>Insights into bilaterian evolution from three spiralian genomes.</title>
        <authorList>
            <person name="Simakov O."/>
            <person name="Marletaz F."/>
            <person name="Cho S.J."/>
            <person name="Edsinger-Gonzales E."/>
            <person name="Havlak P."/>
            <person name="Hellsten U."/>
            <person name="Kuo D.H."/>
            <person name="Larsson T."/>
            <person name="Lv J."/>
            <person name="Arendt D."/>
            <person name="Savage R."/>
            <person name="Osoegawa K."/>
            <person name="de Jong P."/>
            <person name="Grimwood J."/>
            <person name="Chapman J.A."/>
            <person name="Shapiro H."/>
            <person name="Aerts A."/>
            <person name="Otillar R.P."/>
            <person name="Terry A.Y."/>
            <person name="Boore J.L."/>
            <person name="Grigoriev I.V."/>
            <person name="Lindberg D.R."/>
            <person name="Seaver E.C."/>
            <person name="Weisblat D.A."/>
            <person name="Putnam N.H."/>
            <person name="Rokhsar D.S."/>
        </authorList>
    </citation>
    <scope>NUCLEOTIDE SEQUENCE [LARGE SCALE GENOMIC DNA]</scope>
</reference>
<dbReference type="RefSeq" id="XP_009063724.1">
    <property type="nucleotide sequence ID" value="XM_009065476.1"/>
</dbReference>
<dbReference type="HOGENOM" id="CLU_1724388_0_0_1"/>
<proteinExistence type="predicted"/>
<dbReference type="OrthoDB" id="6149526at2759"/>
<evidence type="ECO:0000256" key="1">
    <source>
        <dbReference type="SAM" id="Coils"/>
    </source>
</evidence>
<keyword evidence="1" id="KW-0175">Coiled coil</keyword>
<organism evidence="2 3">
    <name type="scientific">Lottia gigantea</name>
    <name type="common">Giant owl limpet</name>
    <dbReference type="NCBI Taxonomy" id="225164"/>
    <lineage>
        <taxon>Eukaryota</taxon>
        <taxon>Metazoa</taxon>
        <taxon>Spiralia</taxon>
        <taxon>Lophotrochozoa</taxon>
        <taxon>Mollusca</taxon>
        <taxon>Gastropoda</taxon>
        <taxon>Patellogastropoda</taxon>
        <taxon>Lottioidea</taxon>
        <taxon>Lottiidae</taxon>
        <taxon>Lottia</taxon>
    </lineage>
</organism>
<dbReference type="CTD" id="20236473"/>
<dbReference type="AlphaFoldDB" id="V3Z490"/>
<dbReference type="KEGG" id="lgi:LOTGIDRAFT_154968"/>
<dbReference type="InterPro" id="IPR011010">
    <property type="entry name" value="DNA_brk_join_enz"/>
</dbReference>
<dbReference type="EMBL" id="KB203274">
    <property type="protein sequence ID" value="ESO85478.1"/>
    <property type="molecule type" value="Genomic_DNA"/>
</dbReference>
<gene>
    <name evidence="2" type="ORF">LOTGIDRAFT_154968</name>
</gene>
<keyword evidence="3" id="KW-1185">Reference proteome</keyword>
<dbReference type="GO" id="GO:0003677">
    <property type="term" value="F:DNA binding"/>
    <property type="evidence" value="ECO:0007669"/>
    <property type="project" value="InterPro"/>
</dbReference>
<dbReference type="SUPFAM" id="SSF56349">
    <property type="entry name" value="DNA breaking-rejoining enzymes"/>
    <property type="match status" value="1"/>
</dbReference>